<feature type="domain" description="Heterokaryon incompatibility" evidence="1">
    <location>
        <begin position="22"/>
        <end position="123"/>
    </location>
</feature>
<dbReference type="InterPro" id="IPR010730">
    <property type="entry name" value="HET"/>
</dbReference>
<keyword evidence="4" id="KW-1185">Reference proteome</keyword>
<evidence type="ECO:0000313" key="4">
    <source>
        <dbReference type="Proteomes" id="UP000292082"/>
    </source>
</evidence>
<feature type="domain" description="DUF8212" evidence="2">
    <location>
        <begin position="239"/>
        <end position="439"/>
    </location>
</feature>
<protein>
    <submittedName>
        <fullName evidence="3">Heterokaryon incompatibility protein-domain-containing protein</fullName>
    </submittedName>
</protein>
<evidence type="ECO:0000313" key="3">
    <source>
        <dbReference type="EMBL" id="TBU55444.1"/>
    </source>
</evidence>
<evidence type="ECO:0000259" key="1">
    <source>
        <dbReference type="Pfam" id="PF06985"/>
    </source>
</evidence>
<gene>
    <name evidence="3" type="ORF">BD310DRAFT_933659</name>
</gene>
<dbReference type="EMBL" id="ML145168">
    <property type="protein sequence ID" value="TBU55444.1"/>
    <property type="molecule type" value="Genomic_DNA"/>
</dbReference>
<dbReference type="PANTHER" id="PTHR10622:SF10">
    <property type="entry name" value="HET DOMAIN-CONTAINING PROTEIN"/>
    <property type="match status" value="1"/>
</dbReference>
<organism evidence="3 4">
    <name type="scientific">Dichomitus squalens</name>
    <dbReference type="NCBI Taxonomy" id="114155"/>
    <lineage>
        <taxon>Eukaryota</taxon>
        <taxon>Fungi</taxon>
        <taxon>Dikarya</taxon>
        <taxon>Basidiomycota</taxon>
        <taxon>Agaricomycotina</taxon>
        <taxon>Agaricomycetes</taxon>
        <taxon>Polyporales</taxon>
        <taxon>Polyporaceae</taxon>
        <taxon>Dichomitus</taxon>
    </lineage>
</organism>
<dbReference type="AlphaFoldDB" id="A0A4Q9PMT4"/>
<name>A0A4Q9PMT4_9APHY</name>
<dbReference type="InterPro" id="IPR058525">
    <property type="entry name" value="DUF8212"/>
</dbReference>
<evidence type="ECO:0000259" key="2">
    <source>
        <dbReference type="Pfam" id="PF26640"/>
    </source>
</evidence>
<reference evidence="3 4" key="1">
    <citation type="submission" date="2019-01" db="EMBL/GenBank/DDBJ databases">
        <title>Draft genome sequences of three monokaryotic isolates of the white-rot basidiomycete fungus Dichomitus squalens.</title>
        <authorList>
            <consortium name="DOE Joint Genome Institute"/>
            <person name="Lopez S.C."/>
            <person name="Andreopoulos B."/>
            <person name="Pangilinan J."/>
            <person name="Lipzen A."/>
            <person name="Riley R."/>
            <person name="Ahrendt S."/>
            <person name="Ng V."/>
            <person name="Barry K."/>
            <person name="Daum C."/>
            <person name="Grigoriev I.V."/>
            <person name="Hilden K.S."/>
            <person name="Makela M.R."/>
            <person name="de Vries R.P."/>
        </authorList>
    </citation>
    <scope>NUCLEOTIDE SEQUENCE [LARGE SCALE GENOMIC DNA]</scope>
    <source>
        <strain evidence="3 4">CBS 464.89</strain>
    </source>
</reference>
<proteinExistence type="predicted"/>
<dbReference type="Pfam" id="PF26640">
    <property type="entry name" value="DUF8212"/>
    <property type="match status" value="1"/>
</dbReference>
<sequence length="689" mass="77902">MRLLDTTTGQFVELTQWWKIQYAILSHTWDPDGEQTLQELRALQMAYDPSASDAPAAGTLWRDPKMSAKVRRACEVARAHGYRYIWIDSCCIDSTSSAELSEAINSMYHWYRDAKVCYAFLADVPAADDPGHERSSFRESRWFTRGWTLQELIAPRVVMFLSREWLTLGTRTTLAKVVEDVTGIPREVLTHKASLDTLSVAKRMSWASKRTTTRIEDQAYSLLGIFDLNMPILYGEGDRAFRRLQEEILKRIPDRSLFAWSYNEPYSGPFSLRGTTGSPQTGPPSRLKFYPRAWTPSLFAPSPSHFEHSRAVSSLRHHTLLSEYPPSPFGVRTEFLGVPVSLCFSPGTVHSMYGTDLERCYLVILPCTMEMHPRHILARVCWFSPSPHNGVEHLLPGYANVAPSASYNQRYADLFVLSDIDAPHILRFARMRTVYIPHPSRSSPDRSSPGMLEEDFSLKLSPWSSDVLERQGYTVTRLDPDLGKASCTYHLILSKRGVSINILIQYDRSFWSELCSWGLISGAAWISHIIKNREGQTSSDLCRHPYQAFEYDNGSGASFASGFPEVRLEGALGERCTLFLSLDSSQSSGVSSCLGVEVVEPESLTRMNCKDREGITWKSCCPRPIEPRRGEGETSQSMVDDIELALNEEDSHWRAHGTDTEGSAAILRQHLERSLRPAPYALLWFPIPF</sequence>
<dbReference type="Pfam" id="PF06985">
    <property type="entry name" value="HET"/>
    <property type="match status" value="1"/>
</dbReference>
<accession>A0A4Q9PMT4</accession>
<dbReference type="Proteomes" id="UP000292082">
    <property type="component" value="Unassembled WGS sequence"/>
</dbReference>
<dbReference type="PANTHER" id="PTHR10622">
    <property type="entry name" value="HET DOMAIN-CONTAINING PROTEIN"/>
    <property type="match status" value="1"/>
</dbReference>